<gene>
    <name evidence="4" type="ORF">EV187_1053</name>
</gene>
<dbReference type="GO" id="GO:0009313">
    <property type="term" value="P:oligosaccharide catabolic process"/>
    <property type="evidence" value="ECO:0007669"/>
    <property type="project" value="TreeGrafter"/>
</dbReference>
<name>A0A4V2F036_9MICO</name>
<dbReference type="Pfam" id="PF00128">
    <property type="entry name" value="Alpha-amylase"/>
    <property type="match status" value="2"/>
</dbReference>
<dbReference type="CDD" id="cd11332">
    <property type="entry name" value="AmyAc_OligoGlu_TS"/>
    <property type="match status" value="1"/>
</dbReference>
<keyword evidence="5" id="KW-1185">Reference proteome</keyword>
<organism evidence="4 5">
    <name type="scientific">Agromyces ramosus</name>
    <dbReference type="NCBI Taxonomy" id="33879"/>
    <lineage>
        <taxon>Bacteria</taxon>
        <taxon>Bacillati</taxon>
        <taxon>Actinomycetota</taxon>
        <taxon>Actinomycetes</taxon>
        <taxon>Micrococcales</taxon>
        <taxon>Microbacteriaceae</taxon>
        <taxon>Agromyces</taxon>
    </lineage>
</organism>
<dbReference type="InterPro" id="IPR017853">
    <property type="entry name" value="GH"/>
</dbReference>
<dbReference type="EMBL" id="SGWY01000001">
    <property type="protein sequence ID" value="RZS68620.1"/>
    <property type="molecule type" value="Genomic_DNA"/>
</dbReference>
<proteinExistence type="inferred from homology"/>
<protein>
    <submittedName>
        <fullName evidence="4">Alpha-glucosidase</fullName>
    </submittedName>
</protein>
<dbReference type="Gene3D" id="3.20.20.80">
    <property type="entry name" value="Glycosidases"/>
    <property type="match status" value="2"/>
</dbReference>
<dbReference type="AlphaFoldDB" id="A0A4V2F036"/>
<dbReference type="FunFam" id="3.90.400.10:FF:000001">
    <property type="entry name" value="Maltase A3, isoform A"/>
    <property type="match status" value="1"/>
</dbReference>
<evidence type="ECO:0000256" key="1">
    <source>
        <dbReference type="ARBA" id="ARBA00008061"/>
    </source>
</evidence>
<sequence length="639" mass="67992">MTSEWWRTAAIYQIYPRSFADANGDGMGDLAGITSRLGDLQELGIDAIWLSPFYTSPQRDAGYDVADYCDVDPRFGTLADFDAMLAEAHARGIRVIIDLVPNHSSDEHEWFQAALAAPAGSAERARYLFRDGRGPGGDEPPNNWESVFGGPAWTRVVEPDGTAGQWYLHLFDSSQPDFDWTNDEVREEFRRILRFWLDRGVDGFRVDVAHGMIKADGLPDYTPPAEGGSMGGAGGVVEPVVLSAGAGASVGSAESVVSVGSAGELVGAGVGSAARSAAGAAAGGAAAAGAAAAVAAASSAAGPSVSATRESVGVDATGVALEPAISDEAGDRAPYWGQDGVHEIYRDWRALLDEYPGERILAAEAWVDPLPRVAKWVRPDEMHQAFNFAYLETPWNAAALRTVVDASIAAFGGVGAPSTWVLSNHDVVRHATRLSVSEANPQGHGLGPRSKGLPAYAPGVRRARAATALMLALPGSSYLYQGEELGLPEVIHLPDDARQDPTWFRTDGERYGRDGCRVPIPWEADAPNYGFGPDGDPWLPQPAQWAELARDRQRGVEGSTLTLYQDALRLRREHDLGAGSLEWLSGFPEAIVALRNGDVVVVANTGTEPVELPEGELLLASGPLDGRSLPHDTTAWLRA</sequence>
<feature type="domain" description="Glycosyl hydrolase family 13 catalytic" evidence="3">
    <location>
        <begin position="13"/>
        <end position="517"/>
    </location>
</feature>
<comment type="caution">
    <text evidence="4">The sequence shown here is derived from an EMBL/GenBank/DDBJ whole genome shotgun (WGS) entry which is preliminary data.</text>
</comment>
<accession>A0A4V2F036</accession>
<evidence type="ECO:0000259" key="3">
    <source>
        <dbReference type="SMART" id="SM00642"/>
    </source>
</evidence>
<evidence type="ECO:0000313" key="5">
    <source>
        <dbReference type="Proteomes" id="UP000293289"/>
    </source>
</evidence>
<dbReference type="GO" id="GO:0004556">
    <property type="term" value="F:alpha-amylase activity"/>
    <property type="evidence" value="ECO:0007669"/>
    <property type="project" value="TreeGrafter"/>
</dbReference>
<dbReference type="Proteomes" id="UP000293289">
    <property type="component" value="Unassembled WGS sequence"/>
</dbReference>
<dbReference type="PANTHER" id="PTHR10357:SF179">
    <property type="entry name" value="NEUTRAL AND BASIC AMINO ACID TRANSPORT PROTEIN RBAT"/>
    <property type="match status" value="1"/>
</dbReference>
<dbReference type="SMART" id="SM00642">
    <property type="entry name" value="Aamy"/>
    <property type="match status" value="1"/>
</dbReference>
<dbReference type="RefSeq" id="WP_242609439.1">
    <property type="nucleotide sequence ID" value="NZ_SGWY01000001.1"/>
</dbReference>
<dbReference type="PANTHER" id="PTHR10357">
    <property type="entry name" value="ALPHA-AMYLASE FAMILY MEMBER"/>
    <property type="match status" value="1"/>
</dbReference>
<keyword evidence="2" id="KW-0325">Glycoprotein</keyword>
<dbReference type="InterPro" id="IPR006047">
    <property type="entry name" value="GH13_cat_dom"/>
</dbReference>
<dbReference type="Gene3D" id="3.90.400.10">
    <property type="entry name" value="Oligo-1,6-glucosidase, Domain 2"/>
    <property type="match status" value="1"/>
</dbReference>
<dbReference type="SUPFAM" id="SSF51445">
    <property type="entry name" value="(Trans)glycosidases"/>
    <property type="match status" value="1"/>
</dbReference>
<reference evidence="4 5" key="1">
    <citation type="submission" date="2019-02" db="EMBL/GenBank/DDBJ databases">
        <title>Genomic Encyclopedia of Type Strains, Phase IV (KMG-IV): sequencing the most valuable type-strain genomes for metagenomic binning, comparative biology and taxonomic classification.</title>
        <authorList>
            <person name="Goeker M."/>
        </authorList>
    </citation>
    <scope>NUCLEOTIDE SEQUENCE [LARGE SCALE GENOMIC DNA]</scope>
    <source>
        <strain evidence="4 5">DSM 43045</strain>
    </source>
</reference>
<comment type="similarity">
    <text evidence="1">Belongs to the glycosyl hydrolase 13 family.</text>
</comment>
<evidence type="ECO:0000256" key="2">
    <source>
        <dbReference type="ARBA" id="ARBA00023180"/>
    </source>
</evidence>
<dbReference type="InterPro" id="IPR045857">
    <property type="entry name" value="O16G_dom_2"/>
</dbReference>
<evidence type="ECO:0000313" key="4">
    <source>
        <dbReference type="EMBL" id="RZS68620.1"/>
    </source>
</evidence>